<organism evidence="1 2">
    <name type="scientific">Mobiluncus mulieris ATCC 35239</name>
    <dbReference type="NCBI Taxonomy" id="871571"/>
    <lineage>
        <taxon>Bacteria</taxon>
        <taxon>Bacillati</taxon>
        <taxon>Actinomycetota</taxon>
        <taxon>Actinomycetes</taxon>
        <taxon>Actinomycetales</taxon>
        <taxon>Actinomycetaceae</taxon>
        <taxon>Mobiluncus</taxon>
    </lineage>
</organism>
<protein>
    <submittedName>
        <fullName evidence="1">Uncharacterized protein</fullName>
    </submittedName>
</protein>
<dbReference type="EMBL" id="AEET01000046">
    <property type="protein sequence ID" value="EFM45246.1"/>
    <property type="molecule type" value="Genomic_DNA"/>
</dbReference>
<proteinExistence type="predicted"/>
<reference evidence="1" key="1">
    <citation type="submission" date="2010-08" db="EMBL/GenBank/DDBJ databases">
        <authorList>
            <person name="Muzny D."/>
            <person name="Qin X."/>
            <person name="Deng J."/>
            <person name="Jiang H."/>
            <person name="Liu Y."/>
            <person name="Qu J."/>
            <person name="Song X.-Z."/>
            <person name="Zhang L."/>
            <person name="Thornton R."/>
            <person name="Coyle M."/>
            <person name="Francisco L."/>
            <person name="Jackson L."/>
            <person name="Javaid M."/>
            <person name="Korchina V."/>
            <person name="Kovar C."/>
            <person name="Mata R."/>
            <person name="Mathew T."/>
            <person name="Ngo R."/>
            <person name="Nguyen L."/>
            <person name="Nguyen N."/>
            <person name="Okwuonu G."/>
            <person name="Ongeri F."/>
            <person name="Pham C."/>
            <person name="Simmons D."/>
            <person name="Wilczek-Boney K."/>
            <person name="Hale W."/>
            <person name="Jakkamsetti A."/>
            <person name="Pham P."/>
            <person name="Ruth R."/>
            <person name="San Lucas F."/>
            <person name="Warren J."/>
            <person name="Zhang J."/>
            <person name="Zhao Z."/>
            <person name="Zhou C."/>
            <person name="Zhu D."/>
            <person name="Lee S."/>
            <person name="Bess C."/>
            <person name="Blankenburg K."/>
            <person name="Forbes L."/>
            <person name="Fu Q."/>
            <person name="Gubbala S."/>
            <person name="Hirani K."/>
            <person name="Jayaseelan J.C."/>
            <person name="Lara F."/>
            <person name="Munidasa M."/>
            <person name="Palculict T."/>
            <person name="Patil S."/>
            <person name="Pu L.-L."/>
            <person name="Saada N."/>
            <person name="Tang L."/>
            <person name="Weissenberger G."/>
            <person name="Zhu Y."/>
            <person name="Hemphill L."/>
            <person name="Shang Y."/>
            <person name="Youmans B."/>
            <person name="Ayvaz T."/>
            <person name="Ross M."/>
            <person name="Santibanez J."/>
            <person name="Aqrawi P."/>
            <person name="Gross S."/>
            <person name="Joshi V."/>
            <person name="Fowler G."/>
            <person name="Nazareth L."/>
            <person name="Reid J."/>
            <person name="Worley K."/>
            <person name="Petrosino J."/>
            <person name="Highlander S."/>
            <person name="Gibbs R."/>
        </authorList>
    </citation>
    <scope>NUCLEOTIDE SEQUENCE [LARGE SCALE GENOMIC DNA]</scope>
    <source>
        <strain evidence="1">ATCC 35239</strain>
    </source>
</reference>
<evidence type="ECO:0000313" key="2">
    <source>
        <dbReference type="Proteomes" id="UP000003045"/>
    </source>
</evidence>
<dbReference type="Proteomes" id="UP000003045">
    <property type="component" value="Unassembled WGS sequence"/>
</dbReference>
<dbReference type="STRING" id="871571.HMPREF0580_2135"/>
<accession>E0QTC0</accession>
<evidence type="ECO:0000313" key="1">
    <source>
        <dbReference type="EMBL" id="EFM45246.1"/>
    </source>
</evidence>
<comment type="caution">
    <text evidence="1">The sequence shown here is derived from an EMBL/GenBank/DDBJ whole genome shotgun (WGS) entry which is preliminary data.</text>
</comment>
<dbReference type="HOGENOM" id="CLU_3236142_0_0_11"/>
<name>E0QTC0_9ACTO</name>
<sequence length="43" mass="4698">MPGGSCLVTIQRFYCVKCAGLSGDIRGVFFQVHEALALIPRKD</sequence>
<keyword evidence="2" id="KW-1185">Reference proteome</keyword>
<gene>
    <name evidence="1" type="ORF">HMPREF0580_2135</name>
</gene>
<dbReference type="AlphaFoldDB" id="E0QTC0"/>